<name>A0AAD4MWJ8_9BILA</name>
<dbReference type="AlphaFoldDB" id="A0AAD4MWJ8"/>
<keyword evidence="2" id="KW-1185">Reference proteome</keyword>
<protein>
    <submittedName>
        <fullName evidence="1">Uncharacterized protein</fullName>
    </submittedName>
</protein>
<proteinExistence type="predicted"/>
<evidence type="ECO:0000313" key="1">
    <source>
        <dbReference type="EMBL" id="KAI1708861.1"/>
    </source>
</evidence>
<gene>
    <name evidence="1" type="ORF">DdX_11618</name>
</gene>
<dbReference type="EMBL" id="JAKKPZ010000033">
    <property type="protein sequence ID" value="KAI1708861.1"/>
    <property type="molecule type" value="Genomic_DNA"/>
</dbReference>
<organism evidence="1 2">
    <name type="scientific">Ditylenchus destructor</name>
    <dbReference type="NCBI Taxonomy" id="166010"/>
    <lineage>
        <taxon>Eukaryota</taxon>
        <taxon>Metazoa</taxon>
        <taxon>Ecdysozoa</taxon>
        <taxon>Nematoda</taxon>
        <taxon>Chromadorea</taxon>
        <taxon>Rhabditida</taxon>
        <taxon>Tylenchina</taxon>
        <taxon>Tylenchomorpha</taxon>
        <taxon>Sphaerularioidea</taxon>
        <taxon>Anguinidae</taxon>
        <taxon>Anguininae</taxon>
        <taxon>Ditylenchus</taxon>
    </lineage>
</organism>
<accession>A0AAD4MWJ8</accession>
<comment type="caution">
    <text evidence="1">The sequence shown here is derived from an EMBL/GenBank/DDBJ whole genome shotgun (WGS) entry which is preliminary data.</text>
</comment>
<sequence>MAKYPPLRSLLPLCTQTCSPTSLLQRTTMGNKPLRVWSERLCGNAKRTRKERENTILEGMGPRLRGGLLLGLLFTEPSPYSSGQSDFFTSLSRLYSLESIRRLEHQRLLQGDTCSSLGYTHMRQGASINGW</sequence>
<reference evidence="1" key="1">
    <citation type="submission" date="2022-01" db="EMBL/GenBank/DDBJ databases">
        <title>Genome Sequence Resource for Two Populations of Ditylenchus destructor, the Migratory Endoparasitic Phytonematode.</title>
        <authorList>
            <person name="Zhang H."/>
            <person name="Lin R."/>
            <person name="Xie B."/>
        </authorList>
    </citation>
    <scope>NUCLEOTIDE SEQUENCE</scope>
    <source>
        <strain evidence="1">BazhouSP</strain>
    </source>
</reference>
<dbReference type="Proteomes" id="UP001201812">
    <property type="component" value="Unassembled WGS sequence"/>
</dbReference>
<evidence type="ECO:0000313" key="2">
    <source>
        <dbReference type="Proteomes" id="UP001201812"/>
    </source>
</evidence>